<sequence>MATTCDKRWQNWSVLGCSSDHMAKESFLMSF</sequence>
<reference evidence="1" key="2">
    <citation type="journal article" date="2015" name="Data Brief">
        <title>Shoot transcriptome of the giant reed, Arundo donax.</title>
        <authorList>
            <person name="Barrero R.A."/>
            <person name="Guerrero F.D."/>
            <person name="Moolhuijzen P."/>
            <person name="Goolsby J.A."/>
            <person name="Tidwell J."/>
            <person name="Bellgard S.E."/>
            <person name="Bellgard M.I."/>
        </authorList>
    </citation>
    <scope>NUCLEOTIDE SEQUENCE</scope>
    <source>
        <tissue evidence="1">Shoot tissue taken approximately 20 cm above the soil surface</tissue>
    </source>
</reference>
<proteinExistence type="predicted"/>
<evidence type="ECO:0000313" key="1">
    <source>
        <dbReference type="EMBL" id="JAD62467.1"/>
    </source>
</evidence>
<organism evidence="1">
    <name type="scientific">Arundo donax</name>
    <name type="common">Giant reed</name>
    <name type="synonym">Donax arundinaceus</name>
    <dbReference type="NCBI Taxonomy" id="35708"/>
    <lineage>
        <taxon>Eukaryota</taxon>
        <taxon>Viridiplantae</taxon>
        <taxon>Streptophyta</taxon>
        <taxon>Embryophyta</taxon>
        <taxon>Tracheophyta</taxon>
        <taxon>Spermatophyta</taxon>
        <taxon>Magnoliopsida</taxon>
        <taxon>Liliopsida</taxon>
        <taxon>Poales</taxon>
        <taxon>Poaceae</taxon>
        <taxon>PACMAD clade</taxon>
        <taxon>Arundinoideae</taxon>
        <taxon>Arundineae</taxon>
        <taxon>Arundo</taxon>
    </lineage>
</organism>
<dbReference type="AlphaFoldDB" id="A0A0A9BT75"/>
<accession>A0A0A9BT75</accession>
<protein>
    <submittedName>
        <fullName evidence="1">Uncharacterized protein</fullName>
    </submittedName>
</protein>
<name>A0A0A9BT75_ARUDO</name>
<reference evidence="1" key="1">
    <citation type="submission" date="2014-09" db="EMBL/GenBank/DDBJ databases">
        <authorList>
            <person name="Magalhaes I.L.F."/>
            <person name="Oliveira U."/>
            <person name="Santos F.R."/>
            <person name="Vidigal T.H.D.A."/>
            <person name="Brescovit A.D."/>
            <person name="Santos A.J."/>
        </authorList>
    </citation>
    <scope>NUCLEOTIDE SEQUENCE</scope>
    <source>
        <tissue evidence="1">Shoot tissue taken approximately 20 cm above the soil surface</tissue>
    </source>
</reference>
<dbReference type="EMBL" id="GBRH01235428">
    <property type="protein sequence ID" value="JAD62467.1"/>
    <property type="molecule type" value="Transcribed_RNA"/>
</dbReference>